<keyword evidence="1" id="KW-0175">Coiled coil</keyword>
<gene>
    <name evidence="2" type="ORF">SAMN05444354_10498</name>
</gene>
<sequence>MMRDEQMSTETPTQHETERPLALVTLPKESSRAHLTERFVREYEMRPEHATAIGRALVDPTAARRQLESPLIKRFPGGVAKFIIADVFTPMISVNPVNPRERERRAYPVSGMGGGAKNKTLTVEADGTNTALILTGDSPEHVEEILRDSAAHLRHQNASLGEDIGVDGALEPLTVALTEIRHRDGADKVVALTAMDGATRVSWCHQFTSFDSADVVYRLTRADPRIWRAELGRITAIQNRPLGETTFDERRAHRALVAQARILLSIEPVRPGEEVPSIVEAIRAILAEIHVAPPKGWPEGSQIDEIADKVLDLLLDTGRITESERNYLMGMIPPDQLKRHGFSVYPDVRAAKLLRVFHDERNNAVISAAVRGLGEKKRLAKDDKIKLAAELIMRPYRHMYRRPGNDLLVHAVRSAVQRTFTLPGVRKNTSWEISPRALEEARLTELRDAALAELRANPSSEELGATRLELGVLASYWLTATRALQRDTPQDTRGPSAIIVRMLRDERGIHQLYQVIVDGRHEPSNISRAARRVHLVEKNGEKQVDFIELAGGDYERVNDDWIRHSFHEAQSAPVPPKNLPPIDQMMELVRQATKHGRELKELMDKIVKVKDEHGDIIAERYGVPRPQEIDIEDVLRDVADNFRSWIRQHERTNRVITSSDEHLRGDEQVS</sequence>
<evidence type="ECO:0000256" key="1">
    <source>
        <dbReference type="SAM" id="Coils"/>
    </source>
</evidence>
<protein>
    <submittedName>
        <fullName evidence="2">Uncharacterized protein</fullName>
    </submittedName>
</protein>
<dbReference type="Proteomes" id="UP000182719">
    <property type="component" value="Unassembled WGS sequence"/>
</dbReference>
<dbReference type="EMBL" id="FOAP01000004">
    <property type="protein sequence ID" value="SEL14283.1"/>
    <property type="molecule type" value="Genomic_DNA"/>
</dbReference>
<name>A0A1H7MSV1_STIAU</name>
<proteinExistence type="predicted"/>
<evidence type="ECO:0000313" key="2">
    <source>
        <dbReference type="EMBL" id="SEL14283.1"/>
    </source>
</evidence>
<evidence type="ECO:0000313" key="3">
    <source>
        <dbReference type="Proteomes" id="UP000182719"/>
    </source>
</evidence>
<organism evidence="2 3">
    <name type="scientific">Stigmatella aurantiaca</name>
    <dbReference type="NCBI Taxonomy" id="41"/>
    <lineage>
        <taxon>Bacteria</taxon>
        <taxon>Pseudomonadati</taxon>
        <taxon>Myxococcota</taxon>
        <taxon>Myxococcia</taxon>
        <taxon>Myxococcales</taxon>
        <taxon>Cystobacterineae</taxon>
        <taxon>Archangiaceae</taxon>
        <taxon>Stigmatella</taxon>
    </lineage>
</organism>
<dbReference type="AlphaFoldDB" id="A0A1H7MSV1"/>
<reference evidence="3" key="1">
    <citation type="submission" date="2016-10" db="EMBL/GenBank/DDBJ databases">
        <authorList>
            <person name="Varghese N."/>
            <person name="Submissions S."/>
        </authorList>
    </citation>
    <scope>NUCLEOTIDE SEQUENCE [LARGE SCALE GENOMIC DNA]</scope>
    <source>
        <strain evidence="3">DSM 17044</strain>
    </source>
</reference>
<feature type="coiled-coil region" evidence="1">
    <location>
        <begin position="585"/>
        <end position="612"/>
    </location>
</feature>
<keyword evidence="3" id="KW-1185">Reference proteome</keyword>
<accession>A0A1H7MSV1</accession>